<evidence type="ECO:0000313" key="2">
    <source>
        <dbReference type="EMBL" id="GFH51265.1"/>
    </source>
</evidence>
<name>A0AAD3CUG1_9STRA</name>
<accession>A0AAD3CUG1</accession>
<keyword evidence="3" id="KW-1185">Reference proteome</keyword>
<reference evidence="2 3" key="1">
    <citation type="journal article" date="2021" name="Sci. Rep.">
        <title>The genome of the diatom Chaetoceros tenuissimus carries an ancient integrated fragment of an extant virus.</title>
        <authorList>
            <person name="Hongo Y."/>
            <person name="Kimura K."/>
            <person name="Takaki Y."/>
            <person name="Yoshida Y."/>
            <person name="Baba S."/>
            <person name="Kobayashi G."/>
            <person name="Nagasaki K."/>
            <person name="Hano T."/>
            <person name="Tomaru Y."/>
        </authorList>
    </citation>
    <scope>NUCLEOTIDE SEQUENCE [LARGE SCALE GENOMIC DNA]</scope>
    <source>
        <strain evidence="2 3">NIES-3715</strain>
    </source>
</reference>
<evidence type="ECO:0000256" key="1">
    <source>
        <dbReference type="SAM" id="MobiDB-lite"/>
    </source>
</evidence>
<dbReference type="Proteomes" id="UP001054902">
    <property type="component" value="Unassembled WGS sequence"/>
</dbReference>
<comment type="caution">
    <text evidence="2">The sequence shown here is derived from an EMBL/GenBank/DDBJ whole genome shotgun (WGS) entry which is preliminary data.</text>
</comment>
<evidence type="ECO:0000313" key="3">
    <source>
        <dbReference type="Proteomes" id="UP001054902"/>
    </source>
</evidence>
<sequence length="541" mass="62657">MVDLIDVSFEELQHEWQEKGFVSEAKFDDLDFPKDVYEDEDKRVNRDTDAESRQRAKTLNHRWQIENRLKIKMAIQEKVDKKNRQLRLKARQHVDNNEKASQYLSRMITDARTNENTNSLLQQNEGTNSLKKKWKALCKEGSDSNVTLVDFATLDDMPDAILDIMLDTLTMPILQSFGVVREYSFDTVSNIRNLPNKKNEVIEYAKQLMKKPPILFVPILDIQLEDNGTDDQNNDSDDDTVDLTEGNTNENAIPISLSQKKPSEYLQEAIWRRKFSASIKGVRRIEVDEEVEDTLKEDANVLLEILQNRFEMHFETHHMINYREHECFVWTERNLPRLCAAITLASHTKKDLRNQFVTRSTTVLGNPCTSTTSIFCNARDEPYTKLHGCYLYYDRESGKWVRSGKAGGNGKTTFQSRDKEHAKASRELQSSFYMAYADKDVVSECREGSFQDLNQYCGLSFDPEDVEQILNMDDGLLQWTHGIKDWIEEYCKKRDNMTQKETQLMLVAYLFELAYELCIGMLDNKSQSGGFEAAVGRHSSN</sequence>
<dbReference type="EMBL" id="BLLK01000045">
    <property type="protein sequence ID" value="GFH51265.1"/>
    <property type="molecule type" value="Genomic_DNA"/>
</dbReference>
<proteinExistence type="predicted"/>
<organism evidence="2 3">
    <name type="scientific">Chaetoceros tenuissimus</name>
    <dbReference type="NCBI Taxonomy" id="426638"/>
    <lineage>
        <taxon>Eukaryota</taxon>
        <taxon>Sar</taxon>
        <taxon>Stramenopiles</taxon>
        <taxon>Ochrophyta</taxon>
        <taxon>Bacillariophyta</taxon>
        <taxon>Coscinodiscophyceae</taxon>
        <taxon>Chaetocerotophycidae</taxon>
        <taxon>Chaetocerotales</taxon>
        <taxon>Chaetocerotaceae</taxon>
        <taxon>Chaetoceros</taxon>
    </lineage>
</organism>
<gene>
    <name evidence="2" type="ORF">CTEN210_07741</name>
</gene>
<protein>
    <submittedName>
        <fullName evidence="2">Uncharacterized protein</fullName>
    </submittedName>
</protein>
<feature type="compositionally biased region" description="Acidic residues" evidence="1">
    <location>
        <begin position="226"/>
        <end position="242"/>
    </location>
</feature>
<dbReference type="AlphaFoldDB" id="A0AAD3CUG1"/>
<feature type="region of interest" description="Disordered" evidence="1">
    <location>
        <begin position="226"/>
        <end position="248"/>
    </location>
</feature>